<reference evidence="1" key="1">
    <citation type="submission" date="2023-08" db="EMBL/GenBank/DDBJ databases">
        <title>The Comparative Genomic Analysis of Yersiniaceae from Polar Regions.</title>
        <authorList>
            <person name="Goncharov A."/>
            <person name="Aslanov B."/>
            <person name="Kolodzhieva V."/>
            <person name="Azarov D."/>
            <person name="Mochov A."/>
            <person name="Lebedeva E."/>
        </authorList>
    </citation>
    <scope>NUCLEOTIDE SEQUENCE</scope>
    <source>
        <strain evidence="1">Vf</strain>
    </source>
</reference>
<organism evidence="1 2">
    <name type="scientific">Serratia fonticola</name>
    <dbReference type="NCBI Taxonomy" id="47917"/>
    <lineage>
        <taxon>Bacteria</taxon>
        <taxon>Pseudomonadati</taxon>
        <taxon>Pseudomonadota</taxon>
        <taxon>Gammaproteobacteria</taxon>
        <taxon>Enterobacterales</taxon>
        <taxon>Yersiniaceae</taxon>
        <taxon>Serratia</taxon>
    </lineage>
</organism>
<sequence length="81" mass="9354">MKKTSGNASVSKSPAKCWSLWHRAVDSAQEEVAMAEHANDHYGVRFNRLDRMLTWLVGFTKGWKIERKKQALLSLKNNTHR</sequence>
<dbReference type="RefSeq" id="WP_309048036.1">
    <property type="nucleotide sequence ID" value="NZ_JAVIGA010000023.1"/>
</dbReference>
<accession>A0AAJ1YED2</accession>
<evidence type="ECO:0000313" key="2">
    <source>
        <dbReference type="Proteomes" id="UP001224622"/>
    </source>
</evidence>
<dbReference type="AlphaFoldDB" id="A0AAJ1YED2"/>
<gene>
    <name evidence="1" type="ORF">RDT67_18975</name>
</gene>
<proteinExistence type="predicted"/>
<protein>
    <submittedName>
        <fullName evidence="1">Uncharacterized protein</fullName>
    </submittedName>
</protein>
<dbReference type="Proteomes" id="UP001224622">
    <property type="component" value="Unassembled WGS sequence"/>
</dbReference>
<comment type="caution">
    <text evidence="1">The sequence shown here is derived from an EMBL/GenBank/DDBJ whole genome shotgun (WGS) entry which is preliminary data.</text>
</comment>
<evidence type="ECO:0000313" key="1">
    <source>
        <dbReference type="EMBL" id="MDQ9128504.1"/>
    </source>
</evidence>
<name>A0AAJ1YED2_SERFO</name>
<dbReference type="EMBL" id="JAVIGA010000023">
    <property type="protein sequence ID" value="MDQ9128504.1"/>
    <property type="molecule type" value="Genomic_DNA"/>
</dbReference>